<proteinExistence type="predicted"/>
<accession>A0ACC2TYC1</accession>
<evidence type="ECO:0000313" key="1">
    <source>
        <dbReference type="EMBL" id="KAJ9079612.1"/>
    </source>
</evidence>
<dbReference type="Proteomes" id="UP001165960">
    <property type="component" value="Unassembled WGS sequence"/>
</dbReference>
<protein>
    <submittedName>
        <fullName evidence="1">Uncharacterized protein</fullName>
    </submittedName>
</protein>
<evidence type="ECO:0000313" key="2">
    <source>
        <dbReference type="Proteomes" id="UP001165960"/>
    </source>
</evidence>
<comment type="caution">
    <text evidence="1">The sequence shown here is derived from an EMBL/GenBank/DDBJ whole genome shotgun (WGS) entry which is preliminary data.</text>
</comment>
<name>A0ACC2TYC1_9FUNG</name>
<keyword evidence="2" id="KW-1185">Reference proteome</keyword>
<dbReference type="EMBL" id="QTSX02001685">
    <property type="protein sequence ID" value="KAJ9079612.1"/>
    <property type="molecule type" value="Genomic_DNA"/>
</dbReference>
<reference evidence="1" key="1">
    <citation type="submission" date="2022-04" db="EMBL/GenBank/DDBJ databases">
        <title>Genome of the entomopathogenic fungus Entomophthora muscae.</title>
        <authorList>
            <person name="Elya C."/>
            <person name="Lovett B.R."/>
            <person name="Lee E."/>
            <person name="Macias A.M."/>
            <person name="Hajek A.E."/>
            <person name="De Bivort B.L."/>
            <person name="Kasson M.T."/>
            <person name="De Fine Licht H.H."/>
            <person name="Stajich J.E."/>
        </authorList>
    </citation>
    <scope>NUCLEOTIDE SEQUENCE</scope>
    <source>
        <strain evidence="1">Berkeley</strain>
    </source>
</reference>
<organism evidence="1 2">
    <name type="scientific">Entomophthora muscae</name>
    <dbReference type="NCBI Taxonomy" id="34485"/>
    <lineage>
        <taxon>Eukaryota</taxon>
        <taxon>Fungi</taxon>
        <taxon>Fungi incertae sedis</taxon>
        <taxon>Zoopagomycota</taxon>
        <taxon>Entomophthoromycotina</taxon>
        <taxon>Entomophthoromycetes</taxon>
        <taxon>Entomophthorales</taxon>
        <taxon>Entomophthoraceae</taxon>
        <taxon>Entomophthora</taxon>
    </lineage>
</organism>
<sequence>MTTNAVDAEEYSGQSLDQFRNQAQRAGDFDTMLEHGFPSPDNGQENIPTAKFTLTPDIAQ</sequence>
<gene>
    <name evidence="1" type="ORF">DSO57_1033506</name>
</gene>